<keyword evidence="1" id="KW-1133">Transmembrane helix</keyword>
<dbReference type="Proteomes" id="UP001066276">
    <property type="component" value="Chromosome 12"/>
</dbReference>
<proteinExistence type="predicted"/>
<feature type="transmembrane region" description="Helical" evidence="1">
    <location>
        <begin position="46"/>
        <end position="67"/>
    </location>
</feature>
<keyword evidence="3" id="KW-1185">Reference proteome</keyword>
<sequence>MRHTPGRELAVLQMGTRRRRDAGHLQATWCLAWRRHVALVLRCSRCLGIFLPGGGIVLAAVLSPVAISDVTHLGTSLGLARCTSDPALGVVLR</sequence>
<evidence type="ECO:0008006" key="4">
    <source>
        <dbReference type="Google" id="ProtNLM"/>
    </source>
</evidence>
<dbReference type="AlphaFoldDB" id="A0AAV7KZB9"/>
<name>A0AAV7KZB9_PLEWA</name>
<keyword evidence="1" id="KW-0472">Membrane</keyword>
<organism evidence="2 3">
    <name type="scientific">Pleurodeles waltl</name>
    <name type="common">Iberian ribbed newt</name>
    <dbReference type="NCBI Taxonomy" id="8319"/>
    <lineage>
        <taxon>Eukaryota</taxon>
        <taxon>Metazoa</taxon>
        <taxon>Chordata</taxon>
        <taxon>Craniata</taxon>
        <taxon>Vertebrata</taxon>
        <taxon>Euteleostomi</taxon>
        <taxon>Amphibia</taxon>
        <taxon>Batrachia</taxon>
        <taxon>Caudata</taxon>
        <taxon>Salamandroidea</taxon>
        <taxon>Salamandridae</taxon>
        <taxon>Pleurodelinae</taxon>
        <taxon>Pleurodeles</taxon>
    </lineage>
</organism>
<reference evidence="2" key="1">
    <citation type="journal article" date="2022" name="bioRxiv">
        <title>Sequencing and chromosome-scale assembly of the giantPleurodeles waltlgenome.</title>
        <authorList>
            <person name="Brown T."/>
            <person name="Elewa A."/>
            <person name="Iarovenko S."/>
            <person name="Subramanian E."/>
            <person name="Araus A.J."/>
            <person name="Petzold A."/>
            <person name="Susuki M."/>
            <person name="Suzuki K.-i.T."/>
            <person name="Hayashi T."/>
            <person name="Toyoda A."/>
            <person name="Oliveira C."/>
            <person name="Osipova E."/>
            <person name="Leigh N.D."/>
            <person name="Simon A."/>
            <person name="Yun M.H."/>
        </authorList>
    </citation>
    <scope>NUCLEOTIDE SEQUENCE</scope>
    <source>
        <strain evidence="2">20211129_DDA</strain>
        <tissue evidence="2">Liver</tissue>
    </source>
</reference>
<gene>
    <name evidence="2" type="ORF">NDU88_003563</name>
</gene>
<evidence type="ECO:0000256" key="1">
    <source>
        <dbReference type="SAM" id="Phobius"/>
    </source>
</evidence>
<keyword evidence="1" id="KW-0812">Transmembrane</keyword>
<comment type="caution">
    <text evidence="2">The sequence shown here is derived from an EMBL/GenBank/DDBJ whole genome shotgun (WGS) entry which is preliminary data.</text>
</comment>
<evidence type="ECO:0000313" key="3">
    <source>
        <dbReference type="Proteomes" id="UP001066276"/>
    </source>
</evidence>
<dbReference type="EMBL" id="JANPWB010000016">
    <property type="protein sequence ID" value="KAJ1083404.1"/>
    <property type="molecule type" value="Genomic_DNA"/>
</dbReference>
<protein>
    <recommendedName>
        <fullName evidence="4">DUF2085 domain-containing protein</fullName>
    </recommendedName>
</protein>
<evidence type="ECO:0000313" key="2">
    <source>
        <dbReference type="EMBL" id="KAJ1083404.1"/>
    </source>
</evidence>
<accession>A0AAV7KZB9</accession>